<dbReference type="SUPFAM" id="SSF53167">
    <property type="entry name" value="Purine and uridine phosphorylases"/>
    <property type="match status" value="1"/>
</dbReference>
<evidence type="ECO:0000313" key="2">
    <source>
        <dbReference type="EMBL" id="WOO43331.1"/>
    </source>
</evidence>
<dbReference type="PANTHER" id="PTHR46832">
    <property type="entry name" value="5'-METHYLTHIOADENOSINE/S-ADENOSYLHOMOCYSTEINE NUCLEOSIDASE"/>
    <property type="match status" value="1"/>
</dbReference>
<protein>
    <recommendedName>
        <fullName evidence="1">Nucleoside phosphorylase domain-containing protein</fullName>
    </recommendedName>
</protein>
<dbReference type="PANTHER" id="PTHR46832:SF2">
    <property type="entry name" value="FUTALOSINE HYDROLASE"/>
    <property type="match status" value="1"/>
</dbReference>
<keyword evidence="3" id="KW-1185">Reference proteome</keyword>
<feature type="domain" description="Nucleoside phosphorylase" evidence="1">
    <location>
        <begin position="31"/>
        <end position="89"/>
    </location>
</feature>
<dbReference type="Proteomes" id="UP001304300">
    <property type="component" value="Chromosome"/>
</dbReference>
<dbReference type="Pfam" id="PF01048">
    <property type="entry name" value="PNP_UDP_1"/>
    <property type="match status" value="2"/>
</dbReference>
<dbReference type="RefSeq" id="WP_317835880.1">
    <property type="nucleotide sequence ID" value="NZ_CP136920.1"/>
</dbReference>
<dbReference type="GO" id="GO:0009116">
    <property type="term" value="P:nucleoside metabolic process"/>
    <property type="evidence" value="ECO:0007669"/>
    <property type="project" value="InterPro"/>
</dbReference>
<dbReference type="KEGG" id="puo:RZN69_09535"/>
<reference evidence="2 3" key="1">
    <citation type="submission" date="2023-10" db="EMBL/GenBank/DDBJ databases">
        <title>Rubellicoccus peritrichatus gen. nov., sp. nov., isolated from an algae of coral reef tank.</title>
        <authorList>
            <person name="Luo J."/>
        </authorList>
    </citation>
    <scope>NUCLEOTIDE SEQUENCE [LARGE SCALE GENOMIC DNA]</scope>
    <source>
        <strain evidence="2 3">CR14</strain>
    </source>
</reference>
<name>A0AAQ3LD81_9BACT</name>
<dbReference type="EMBL" id="CP136920">
    <property type="protein sequence ID" value="WOO43331.1"/>
    <property type="molecule type" value="Genomic_DNA"/>
</dbReference>
<dbReference type="GO" id="GO:0008930">
    <property type="term" value="F:methylthioadenosine nucleosidase activity"/>
    <property type="evidence" value="ECO:0007669"/>
    <property type="project" value="TreeGrafter"/>
</dbReference>
<dbReference type="InterPro" id="IPR000845">
    <property type="entry name" value="Nucleoside_phosphorylase_d"/>
</dbReference>
<sequence length="216" mass="23549">MVGVVIPSYYEAKLFFKRLENRISFCLGKPCGYKGKIDDADVIGCLIRIGMPIAAESTQQLIDEFKIDKLILAGFAGGLDPSLKRGDLLHVPSDEISTAIYTGAEVVATVADKKALWEQTGCRIVDMESGPVAEVASSNDIPFSVIRVVSDDANEAVPVDILDYGYNREKGRETPVRMGLRLATHPKEIFEVKRFLEKTGPCRSILADAIEAVISG</sequence>
<dbReference type="AlphaFoldDB" id="A0AAQ3LD81"/>
<accession>A0AAQ3LD81</accession>
<feature type="domain" description="Nucleoside phosphorylase" evidence="1">
    <location>
        <begin position="100"/>
        <end position="175"/>
    </location>
</feature>
<dbReference type="Gene3D" id="3.40.50.1580">
    <property type="entry name" value="Nucleoside phosphorylase domain"/>
    <property type="match status" value="2"/>
</dbReference>
<dbReference type="GO" id="GO:0008782">
    <property type="term" value="F:adenosylhomocysteine nucleosidase activity"/>
    <property type="evidence" value="ECO:0007669"/>
    <property type="project" value="TreeGrafter"/>
</dbReference>
<evidence type="ECO:0000313" key="3">
    <source>
        <dbReference type="Proteomes" id="UP001304300"/>
    </source>
</evidence>
<dbReference type="GO" id="GO:0019284">
    <property type="term" value="P:L-methionine salvage from S-adenosylmethionine"/>
    <property type="evidence" value="ECO:0007669"/>
    <property type="project" value="TreeGrafter"/>
</dbReference>
<organism evidence="2 3">
    <name type="scientific">Rubellicoccus peritrichatus</name>
    <dbReference type="NCBI Taxonomy" id="3080537"/>
    <lineage>
        <taxon>Bacteria</taxon>
        <taxon>Pseudomonadati</taxon>
        <taxon>Verrucomicrobiota</taxon>
        <taxon>Opitutia</taxon>
        <taxon>Puniceicoccales</taxon>
        <taxon>Cerasicoccaceae</taxon>
        <taxon>Rubellicoccus</taxon>
    </lineage>
</organism>
<evidence type="ECO:0000259" key="1">
    <source>
        <dbReference type="Pfam" id="PF01048"/>
    </source>
</evidence>
<gene>
    <name evidence="2" type="ORF">RZN69_09535</name>
</gene>
<dbReference type="InterPro" id="IPR035994">
    <property type="entry name" value="Nucleoside_phosphorylase_sf"/>
</dbReference>
<dbReference type="GO" id="GO:0005829">
    <property type="term" value="C:cytosol"/>
    <property type="evidence" value="ECO:0007669"/>
    <property type="project" value="TreeGrafter"/>
</dbReference>
<proteinExistence type="predicted"/>